<dbReference type="OrthoDB" id="1854460at2759"/>
<reference evidence="3 4" key="1">
    <citation type="submission" date="2019-08" db="EMBL/GenBank/DDBJ databases">
        <title>Draft genome sequences of two oriental melons (Cucumis melo L. var makuwa).</title>
        <authorList>
            <person name="Kwon S.-Y."/>
        </authorList>
    </citation>
    <scope>NUCLEOTIDE SEQUENCE [LARGE SCALE GENOMIC DNA]</scope>
    <source>
        <strain evidence="4">cv. SW 3</strain>
        <tissue evidence="3">Leaf</tissue>
    </source>
</reference>
<feature type="domain" description="Sieve element occlusion C-terminal" evidence="2">
    <location>
        <begin position="475"/>
        <end position="706"/>
    </location>
</feature>
<dbReference type="InterPro" id="IPR027944">
    <property type="entry name" value="SEO_C"/>
</dbReference>
<dbReference type="Pfam" id="PF14576">
    <property type="entry name" value="SEO_N"/>
    <property type="match status" value="1"/>
</dbReference>
<dbReference type="EMBL" id="SSTE01005103">
    <property type="protein sequence ID" value="KAA0061050.1"/>
    <property type="molecule type" value="Genomic_DNA"/>
</dbReference>
<feature type="domain" description="Sieve element occlusion N-terminal" evidence="1">
    <location>
        <begin position="23"/>
        <end position="311"/>
    </location>
</feature>
<dbReference type="InterPro" id="IPR027942">
    <property type="entry name" value="SEO_N"/>
</dbReference>
<dbReference type="STRING" id="1194695.A0A5A7V141"/>
<evidence type="ECO:0000259" key="2">
    <source>
        <dbReference type="Pfam" id="PF14577"/>
    </source>
</evidence>
<evidence type="ECO:0000259" key="1">
    <source>
        <dbReference type="Pfam" id="PF14576"/>
    </source>
</evidence>
<dbReference type="GO" id="GO:0010088">
    <property type="term" value="P:phloem development"/>
    <property type="evidence" value="ECO:0007669"/>
    <property type="project" value="InterPro"/>
</dbReference>
<sequence length="707" mass="80247">MAISAPRKLSLIKPDRQLFAGGDENALTKQVLATHSEEPLEFPVTPLLSLVEQIFLRAKLNTHQAYTCGATRAQLEAIEDKSPSPTDLLDLLDFVSFTINRVSNEIQYKCSGAGDPHTVTMEVFNLLSSWPWDAKVVLALAAFAINYGEFWLLVQQSSTDLLAKDISLLKKLPEIFERVDIVKQKFEALDKLIKSLVDVAKCIVDFKMLPPHYITPDTPEMKSATTLIPTAIYWTIRSIVACAAQNAGLIGVGHEYLASASETWELSSLAHKIDNIRKHLEQLLLACHHYINEKMHHEAYMNLVRLFEIPHIDNNKILRALIYSKDDKPPLVDGLSKEKATLEVLRKKNVLLLISDLDLSIVELSMLDQIYRESRQNKTRTESDYEVVWMPIVEPPWTEEKQVKFEALLGLMPWYSVAHPSLIESAVIKYVRQVWNFIKKPLLVVLDPQGKVVNTNAVHMLWIWGSLAYPFTSAREESLWKEETWRLELLVDSVEPLIFQWMETGKYICILGGEDLAWIRGFSAKALGVAKDAGINLEILYVGKSNPGEKIKKNIAAILADKVIHTLVDPTLIWFFWVRLESMWYSKTQRGNTIEDDPVMQETMTMLSFDSGDQGWALFCKGSTDILRAKAETITNVVDGYEERWKVHVQEEGFIPAMSKDLQDIHTPEHCNRLILPSSNGTIPEKVVCSECGSAMEKFIMYRCCND</sequence>
<dbReference type="PANTHER" id="PTHR33232">
    <property type="entry name" value="PROTEIN SIEVE ELEMENT OCCLUSION B-LIKE"/>
    <property type="match status" value="1"/>
</dbReference>
<dbReference type="InterPro" id="IPR039299">
    <property type="entry name" value="SEOA"/>
</dbReference>
<dbReference type="PANTHER" id="PTHR33232:SF20">
    <property type="entry name" value="PROTEIN SIEVE ELEMENT OCCLUSION B-LIKE"/>
    <property type="match status" value="1"/>
</dbReference>
<dbReference type="Pfam" id="PF14577">
    <property type="entry name" value="SEO_C"/>
    <property type="match status" value="1"/>
</dbReference>
<dbReference type="AlphaFoldDB" id="A0A5A7V141"/>
<protein>
    <submittedName>
        <fullName evidence="3">Protein SIEVE ELEMENT OCCLUSION B</fullName>
    </submittedName>
</protein>
<name>A0A5A7V141_CUCMM</name>
<evidence type="ECO:0000313" key="4">
    <source>
        <dbReference type="Proteomes" id="UP000321393"/>
    </source>
</evidence>
<evidence type="ECO:0000313" key="3">
    <source>
        <dbReference type="EMBL" id="KAA0061050.1"/>
    </source>
</evidence>
<gene>
    <name evidence="3" type="ORF">E6C27_scaffold501G001880</name>
</gene>
<organism evidence="3 4">
    <name type="scientific">Cucumis melo var. makuwa</name>
    <name type="common">Oriental melon</name>
    <dbReference type="NCBI Taxonomy" id="1194695"/>
    <lineage>
        <taxon>Eukaryota</taxon>
        <taxon>Viridiplantae</taxon>
        <taxon>Streptophyta</taxon>
        <taxon>Embryophyta</taxon>
        <taxon>Tracheophyta</taxon>
        <taxon>Spermatophyta</taxon>
        <taxon>Magnoliopsida</taxon>
        <taxon>eudicotyledons</taxon>
        <taxon>Gunneridae</taxon>
        <taxon>Pentapetalae</taxon>
        <taxon>rosids</taxon>
        <taxon>fabids</taxon>
        <taxon>Cucurbitales</taxon>
        <taxon>Cucurbitaceae</taxon>
        <taxon>Benincaseae</taxon>
        <taxon>Cucumis</taxon>
    </lineage>
</organism>
<comment type="caution">
    <text evidence="3">The sequence shown here is derived from an EMBL/GenBank/DDBJ whole genome shotgun (WGS) entry which is preliminary data.</text>
</comment>
<proteinExistence type="predicted"/>
<dbReference type="Proteomes" id="UP000321393">
    <property type="component" value="Unassembled WGS sequence"/>
</dbReference>
<accession>A0A5A7V141</accession>